<name>A0A837HQL4_9BACT</name>
<dbReference type="EMBL" id="LBWE01000005">
    <property type="protein sequence ID" value="KKR01803.1"/>
    <property type="molecule type" value="Genomic_DNA"/>
</dbReference>
<reference evidence="3 4" key="1">
    <citation type="journal article" date="2015" name="Nature">
        <title>rRNA introns, odd ribosomes, and small enigmatic genomes across a large radiation of phyla.</title>
        <authorList>
            <person name="Brown C.T."/>
            <person name="Hug L.A."/>
            <person name="Thomas B.C."/>
            <person name="Sharon I."/>
            <person name="Castelle C.J."/>
            <person name="Singh A."/>
            <person name="Wilkins M.J."/>
            <person name="Williams K.H."/>
            <person name="Banfield J.F."/>
        </authorList>
    </citation>
    <scope>NUCLEOTIDE SEQUENCE [LARGE SCALE GENOMIC DNA]</scope>
</reference>
<dbReference type="AlphaFoldDB" id="A0A837HQL4"/>
<organism evidence="3 4">
    <name type="scientific">Candidatus Nomurabacteria bacterium GW2011_GWD2_39_12</name>
    <dbReference type="NCBI Taxonomy" id="1618759"/>
    <lineage>
        <taxon>Bacteria</taxon>
        <taxon>Candidatus Nomuraibacteriota</taxon>
    </lineage>
</organism>
<evidence type="ECO:0000313" key="4">
    <source>
        <dbReference type="Proteomes" id="UP000033998"/>
    </source>
</evidence>
<gene>
    <name evidence="3" type="ORF">UT27_C0005G0003</name>
</gene>
<comment type="caution">
    <text evidence="3">The sequence shown here is derived from an EMBL/GenBank/DDBJ whole genome shotgun (WGS) entry which is preliminary data.</text>
</comment>
<protein>
    <submittedName>
        <fullName evidence="3">Uncharacterized protein</fullName>
    </submittedName>
</protein>
<feature type="compositionally biased region" description="Low complexity" evidence="1">
    <location>
        <begin position="124"/>
        <end position="133"/>
    </location>
</feature>
<feature type="region of interest" description="Disordered" evidence="1">
    <location>
        <begin position="122"/>
        <end position="141"/>
    </location>
</feature>
<proteinExistence type="predicted"/>
<evidence type="ECO:0000256" key="1">
    <source>
        <dbReference type="SAM" id="MobiDB-lite"/>
    </source>
</evidence>
<evidence type="ECO:0000313" key="3">
    <source>
        <dbReference type="EMBL" id="KKR01803.1"/>
    </source>
</evidence>
<keyword evidence="2" id="KW-1133">Transmembrane helix</keyword>
<keyword evidence="2" id="KW-0472">Membrane</keyword>
<keyword evidence="2" id="KW-0812">Transmembrane</keyword>
<evidence type="ECO:0000256" key="2">
    <source>
        <dbReference type="SAM" id="Phobius"/>
    </source>
</evidence>
<feature type="transmembrane region" description="Helical" evidence="2">
    <location>
        <begin position="12"/>
        <end position="29"/>
    </location>
</feature>
<sequence>MNMLKEKFMKIIVPLIAVVALILAGYFYSQIRVLRNNPQAMAQKEIIDLVAKVSKLVVLPVGETPTIATVSDPETLKDQAFFAQAQKGDKVLIYAQAKKAILYSVVLNKIIEVAPLSIGNQKAVTPPVSSSKTSTEDKKPQ</sequence>
<dbReference type="Proteomes" id="UP000033998">
    <property type="component" value="Unassembled WGS sequence"/>
</dbReference>
<accession>A0A837HQL4</accession>